<dbReference type="RefSeq" id="WP_266603316.1">
    <property type="nucleotide sequence ID" value="NZ_JAPHNL010000284.1"/>
</dbReference>
<dbReference type="EMBL" id="JAPHNL010000284">
    <property type="protein sequence ID" value="MCX3062850.1"/>
    <property type="molecule type" value="Genomic_DNA"/>
</dbReference>
<evidence type="ECO:0008006" key="3">
    <source>
        <dbReference type="Google" id="ProtNLM"/>
    </source>
</evidence>
<accession>A0ABT3U1B8</accession>
<proteinExistence type="predicted"/>
<dbReference type="Proteomes" id="UP001163064">
    <property type="component" value="Unassembled WGS sequence"/>
</dbReference>
<gene>
    <name evidence="1" type="ORF">OFY01_24440</name>
</gene>
<comment type="caution">
    <text evidence="1">The sequence shown here is derived from an EMBL/GenBank/DDBJ whole genome shotgun (WGS) entry which is preliminary data.</text>
</comment>
<keyword evidence="2" id="KW-1185">Reference proteome</keyword>
<evidence type="ECO:0000313" key="2">
    <source>
        <dbReference type="Proteomes" id="UP001163064"/>
    </source>
</evidence>
<sequence length="74" mass="7805">MTASSVPAFCDAPAPDYHRIFGDWDASMAHPAAALDAVAAEHLRPGPHRVLDCACGPQELAPSADRDATARAHR</sequence>
<protein>
    <recommendedName>
        <fullName evidence="3">SAM-dependent methyltransferase</fullName>
    </recommendedName>
</protein>
<evidence type="ECO:0000313" key="1">
    <source>
        <dbReference type="EMBL" id="MCX3062850.1"/>
    </source>
</evidence>
<organism evidence="1 2">
    <name type="scientific">Streptomyces beihaiensis</name>
    <dbReference type="NCBI Taxonomy" id="2984495"/>
    <lineage>
        <taxon>Bacteria</taxon>
        <taxon>Bacillati</taxon>
        <taxon>Actinomycetota</taxon>
        <taxon>Actinomycetes</taxon>
        <taxon>Kitasatosporales</taxon>
        <taxon>Streptomycetaceae</taxon>
        <taxon>Streptomyces</taxon>
    </lineage>
</organism>
<reference evidence="1" key="1">
    <citation type="submission" date="2022-10" db="EMBL/GenBank/DDBJ databases">
        <title>Streptomyces beihaiensis sp. nov., a chitin degrading actinobacterium, isolated from shrimp pond soil.</title>
        <authorList>
            <person name="Xie J."/>
            <person name="Shen N."/>
        </authorList>
    </citation>
    <scope>NUCLEOTIDE SEQUENCE</scope>
    <source>
        <strain evidence="1">GXMU-J5</strain>
    </source>
</reference>
<name>A0ABT3U1B8_9ACTN</name>